<organism evidence="2 3">
    <name type="scientific">Segetibacter aerophilus</name>
    <dbReference type="NCBI Taxonomy" id="670293"/>
    <lineage>
        <taxon>Bacteria</taxon>
        <taxon>Pseudomonadati</taxon>
        <taxon>Bacteroidota</taxon>
        <taxon>Chitinophagia</taxon>
        <taxon>Chitinophagales</taxon>
        <taxon>Chitinophagaceae</taxon>
        <taxon>Segetibacter</taxon>
    </lineage>
</organism>
<name>A0A512B8Y1_9BACT</name>
<dbReference type="AlphaFoldDB" id="A0A512B8Y1"/>
<feature type="transmembrane region" description="Helical" evidence="1">
    <location>
        <begin position="6"/>
        <end position="22"/>
    </location>
</feature>
<evidence type="ECO:0000256" key="1">
    <source>
        <dbReference type="SAM" id="Phobius"/>
    </source>
</evidence>
<evidence type="ECO:0000313" key="3">
    <source>
        <dbReference type="Proteomes" id="UP000321513"/>
    </source>
</evidence>
<gene>
    <name evidence="2" type="ORF">SAE01_09040</name>
</gene>
<dbReference type="InterPro" id="IPR029377">
    <property type="entry name" value="TMEM220"/>
</dbReference>
<keyword evidence="1" id="KW-0472">Membrane</keyword>
<keyword evidence="1" id="KW-0812">Transmembrane</keyword>
<dbReference type="Pfam" id="PF15071">
    <property type="entry name" value="TMEM220"/>
    <property type="match status" value="1"/>
</dbReference>
<feature type="transmembrane region" description="Helical" evidence="1">
    <location>
        <begin position="104"/>
        <end position="121"/>
    </location>
</feature>
<evidence type="ECO:0008006" key="4">
    <source>
        <dbReference type="Google" id="ProtNLM"/>
    </source>
</evidence>
<dbReference type="Proteomes" id="UP000321513">
    <property type="component" value="Unassembled WGS sequence"/>
</dbReference>
<proteinExistence type="predicted"/>
<dbReference type="OrthoDB" id="329078at2"/>
<comment type="caution">
    <text evidence="2">The sequence shown here is derived from an EMBL/GenBank/DDBJ whole genome shotgun (WGS) entry which is preliminary data.</text>
</comment>
<keyword evidence="1" id="KW-1133">Transmembrane helix</keyword>
<reference evidence="2 3" key="1">
    <citation type="submission" date="2019-07" db="EMBL/GenBank/DDBJ databases">
        <title>Whole genome shotgun sequence of Segetibacter aerophilus NBRC 106135.</title>
        <authorList>
            <person name="Hosoyama A."/>
            <person name="Uohara A."/>
            <person name="Ohji S."/>
            <person name="Ichikawa N."/>
        </authorList>
    </citation>
    <scope>NUCLEOTIDE SEQUENCE [LARGE SCALE GENOMIC DNA]</scope>
    <source>
        <strain evidence="2 3">NBRC 106135</strain>
    </source>
</reference>
<protein>
    <recommendedName>
        <fullName evidence="4">Transmembrane family 220, helix</fullName>
    </recommendedName>
</protein>
<dbReference type="EMBL" id="BJYT01000002">
    <property type="protein sequence ID" value="GEO08408.1"/>
    <property type="molecule type" value="Genomic_DNA"/>
</dbReference>
<sequence length="126" mass="14579">MFLSILNGFFCIAFILFAYVNLNDNDSWLWVPIYMVAAICCGLAAFHLYYPLIYLIAITFYIVYAIKLFFAKDGVRDWIMKYNKPSIVESMQATKPYIEKTREFFGLIIISAALAINYFAVNNLHS</sequence>
<feature type="transmembrane region" description="Helical" evidence="1">
    <location>
        <begin position="29"/>
        <end position="46"/>
    </location>
</feature>
<feature type="transmembrane region" description="Helical" evidence="1">
    <location>
        <begin position="52"/>
        <end position="71"/>
    </location>
</feature>
<dbReference type="RefSeq" id="WP_147202469.1">
    <property type="nucleotide sequence ID" value="NZ_BJYT01000002.1"/>
</dbReference>
<accession>A0A512B8Y1</accession>
<evidence type="ECO:0000313" key="2">
    <source>
        <dbReference type="EMBL" id="GEO08408.1"/>
    </source>
</evidence>
<keyword evidence="3" id="KW-1185">Reference proteome</keyword>